<dbReference type="GO" id="GO:0006508">
    <property type="term" value="P:proteolysis"/>
    <property type="evidence" value="ECO:0007669"/>
    <property type="project" value="UniProtKB-KW"/>
</dbReference>
<dbReference type="Pfam" id="PF05362">
    <property type="entry name" value="Lon_C"/>
    <property type="match status" value="1"/>
</dbReference>
<keyword evidence="1" id="KW-0472">Membrane</keyword>
<evidence type="ECO:0000313" key="4">
    <source>
        <dbReference type="Proteomes" id="UP001275049"/>
    </source>
</evidence>
<dbReference type="Gene3D" id="2.30.42.10">
    <property type="match status" value="1"/>
</dbReference>
<protein>
    <submittedName>
        <fullName evidence="3">S16 family serine protease</fullName>
        <ecNumber evidence="3">3.4.21.-</ecNumber>
    </submittedName>
</protein>
<dbReference type="GO" id="GO:0008233">
    <property type="term" value="F:peptidase activity"/>
    <property type="evidence" value="ECO:0007669"/>
    <property type="project" value="UniProtKB-KW"/>
</dbReference>
<evidence type="ECO:0000256" key="1">
    <source>
        <dbReference type="SAM" id="Phobius"/>
    </source>
</evidence>
<dbReference type="InterPro" id="IPR036034">
    <property type="entry name" value="PDZ_sf"/>
</dbReference>
<dbReference type="EMBL" id="JAWNGA010000005">
    <property type="protein sequence ID" value="MDY5132865.1"/>
    <property type="molecule type" value="Genomic_DNA"/>
</dbReference>
<proteinExistence type="predicted"/>
<dbReference type="RefSeq" id="WP_146002330.1">
    <property type="nucleotide sequence ID" value="NZ_CP126967.1"/>
</dbReference>
<evidence type="ECO:0000259" key="2">
    <source>
        <dbReference type="Pfam" id="PF05362"/>
    </source>
</evidence>
<dbReference type="InterPro" id="IPR027065">
    <property type="entry name" value="Lon_Prtase"/>
</dbReference>
<accession>A0ABU5G855</accession>
<dbReference type="Gene3D" id="3.30.230.10">
    <property type="match status" value="1"/>
</dbReference>
<comment type="caution">
    <text evidence="3">The sequence shown here is derived from an EMBL/GenBank/DDBJ whole genome shotgun (WGS) entry which is preliminary data.</text>
</comment>
<evidence type="ECO:0000313" key="3">
    <source>
        <dbReference type="EMBL" id="MDY5132865.1"/>
    </source>
</evidence>
<dbReference type="InterPro" id="IPR020568">
    <property type="entry name" value="Ribosomal_Su5_D2-typ_SF"/>
</dbReference>
<gene>
    <name evidence="3" type="ORF">R6G86_03785</name>
</gene>
<keyword evidence="1" id="KW-0812">Transmembrane</keyword>
<sequence>MSEKSFQSEGNSSVADADSDGAFARKMEVKSPRKTKKGAKNGSLFYFLVATCLALIMPGAYLIQEPGPMLNLSGEINGKNIVTIDGARDHMSSAKFYMTTVSTMGDPDFGATGGAALLALFSPNNQLVPVRAMYPKEVSTKQIDEENRQMMQSSQDSAADYAIYKAGYRIEGDVVVYAIDKNGPGYNRLMPEDIVRTITFNGETHKIPNFGEMTSLLDKIPPKSTIVLGVDRGKNRENVDVTTQAWATDPTGYVRKGSRIGVSVGVKNLKSDVKVKYAVEGIGGPSAGLMFTLAIYDRLTEGNLGKAEAFAGTGTINGSGEVGPIGGIRYKMVSAHKKGIKNFLAPVLNCDEVNAYPQPGMNVWAVRTFDEARQVVDAIGKGETPKVPQCSEIEISPQRG</sequence>
<dbReference type="InterPro" id="IPR014721">
    <property type="entry name" value="Ribsml_uS5_D2-typ_fold_subgr"/>
</dbReference>
<dbReference type="Proteomes" id="UP001275049">
    <property type="component" value="Unassembled WGS sequence"/>
</dbReference>
<reference evidence="3 4" key="1">
    <citation type="submission" date="2023-10" db="EMBL/GenBank/DDBJ databases">
        <title>Whole Genome based description of the genera Actinobaculum and Actinotignum reveals a complex phylogenetic relationship within the species included in the genus Actinotignum.</title>
        <authorList>
            <person name="Jensen C.S."/>
            <person name="Dargis R."/>
            <person name="Kemp M."/>
            <person name="Christensen J.J."/>
        </authorList>
    </citation>
    <scope>NUCLEOTIDE SEQUENCE [LARGE SCALE GENOMIC DNA]</scope>
    <source>
        <strain evidence="3 4">SLA_B974</strain>
    </source>
</reference>
<keyword evidence="3" id="KW-0645">Protease</keyword>
<name>A0ABU5G855_9ACTO</name>
<feature type="transmembrane region" description="Helical" evidence="1">
    <location>
        <begin position="43"/>
        <end position="63"/>
    </location>
</feature>
<feature type="domain" description="Lon proteolytic" evidence="2">
    <location>
        <begin position="283"/>
        <end position="376"/>
    </location>
</feature>
<organism evidence="3 4">
    <name type="scientific">Actinotignum urinale</name>
    <dbReference type="NCBI Taxonomy" id="190146"/>
    <lineage>
        <taxon>Bacteria</taxon>
        <taxon>Bacillati</taxon>
        <taxon>Actinomycetota</taxon>
        <taxon>Actinomycetes</taxon>
        <taxon>Actinomycetales</taxon>
        <taxon>Actinomycetaceae</taxon>
        <taxon>Actinotignum</taxon>
    </lineage>
</organism>
<keyword evidence="4" id="KW-1185">Reference proteome</keyword>
<dbReference type="InterPro" id="IPR008269">
    <property type="entry name" value="Lon_proteolytic"/>
</dbReference>
<dbReference type="EC" id="3.4.21.-" evidence="3"/>
<dbReference type="PANTHER" id="PTHR10046">
    <property type="entry name" value="ATP DEPENDENT LON PROTEASE FAMILY MEMBER"/>
    <property type="match status" value="1"/>
</dbReference>
<keyword evidence="3" id="KW-0378">Hydrolase</keyword>
<dbReference type="SUPFAM" id="SSF54211">
    <property type="entry name" value="Ribosomal protein S5 domain 2-like"/>
    <property type="match status" value="1"/>
</dbReference>
<keyword evidence="1" id="KW-1133">Transmembrane helix</keyword>